<evidence type="ECO:0008006" key="3">
    <source>
        <dbReference type="Google" id="ProtNLM"/>
    </source>
</evidence>
<proteinExistence type="predicted"/>
<accession>A0A4Y2V0L7</accession>
<dbReference type="Proteomes" id="UP000499080">
    <property type="component" value="Unassembled WGS sequence"/>
</dbReference>
<organism evidence="1 2">
    <name type="scientific">Araneus ventricosus</name>
    <name type="common">Orbweaver spider</name>
    <name type="synonym">Epeira ventricosa</name>
    <dbReference type="NCBI Taxonomy" id="182803"/>
    <lineage>
        <taxon>Eukaryota</taxon>
        <taxon>Metazoa</taxon>
        <taxon>Ecdysozoa</taxon>
        <taxon>Arthropoda</taxon>
        <taxon>Chelicerata</taxon>
        <taxon>Arachnida</taxon>
        <taxon>Araneae</taxon>
        <taxon>Araneomorphae</taxon>
        <taxon>Entelegynae</taxon>
        <taxon>Araneoidea</taxon>
        <taxon>Araneidae</taxon>
        <taxon>Araneus</taxon>
    </lineage>
</organism>
<protein>
    <recommendedName>
        <fullName evidence="3">Integrase zinc-binding domain-containing protein</fullName>
    </recommendedName>
</protein>
<reference evidence="1 2" key="1">
    <citation type="journal article" date="2019" name="Sci. Rep.">
        <title>Orb-weaving spider Araneus ventricosus genome elucidates the spidroin gene catalogue.</title>
        <authorList>
            <person name="Kono N."/>
            <person name="Nakamura H."/>
            <person name="Ohtoshi R."/>
            <person name="Moran D.A.P."/>
            <person name="Shinohara A."/>
            <person name="Yoshida Y."/>
            <person name="Fujiwara M."/>
            <person name="Mori M."/>
            <person name="Tomita M."/>
            <person name="Arakawa K."/>
        </authorList>
    </citation>
    <scope>NUCLEOTIDE SEQUENCE [LARGE SCALE GENOMIC DNA]</scope>
</reference>
<keyword evidence="2" id="KW-1185">Reference proteome</keyword>
<evidence type="ECO:0000313" key="2">
    <source>
        <dbReference type="Proteomes" id="UP000499080"/>
    </source>
</evidence>
<dbReference type="AlphaFoldDB" id="A0A4Y2V0L7"/>
<sequence>MFTDLIPLTYTFMQKRDKCSSRQLRHLDVISQFPTDIRHDKRTENSRTAAITCPTPINYQQMDEAEGFNSDLQACLANPSSALQLKKLAMPNSSVERFCDTCTGKIRTFVPLTQRKEIFETRHGISHPGRKATVKLIADRIVWLNIKVRSGLKVVSHASGLKL</sequence>
<dbReference type="OrthoDB" id="158839at2759"/>
<gene>
    <name evidence="1" type="ORF">AVEN_250051_1</name>
</gene>
<dbReference type="EMBL" id="BGPR01041335">
    <property type="protein sequence ID" value="GBO17596.1"/>
    <property type="molecule type" value="Genomic_DNA"/>
</dbReference>
<name>A0A4Y2V0L7_ARAVE</name>
<evidence type="ECO:0000313" key="1">
    <source>
        <dbReference type="EMBL" id="GBO17596.1"/>
    </source>
</evidence>
<comment type="caution">
    <text evidence="1">The sequence shown here is derived from an EMBL/GenBank/DDBJ whole genome shotgun (WGS) entry which is preliminary data.</text>
</comment>